<dbReference type="InterPro" id="IPR000150">
    <property type="entry name" value="Cof"/>
</dbReference>
<dbReference type="CDD" id="cd07516">
    <property type="entry name" value="HAD_Pase"/>
    <property type="match status" value="1"/>
</dbReference>
<evidence type="ECO:0000313" key="6">
    <source>
        <dbReference type="EMBL" id="QCI21929.1"/>
    </source>
</evidence>
<dbReference type="GO" id="GO:0000287">
    <property type="term" value="F:magnesium ion binding"/>
    <property type="evidence" value="ECO:0007669"/>
    <property type="project" value="UniProtKB-ARBA"/>
</dbReference>
<dbReference type="AlphaFoldDB" id="A0A4D6Y062"/>
<reference evidence="6 7" key="1">
    <citation type="submission" date="2018-12" db="EMBL/GenBank/DDBJ databases">
        <authorList>
            <person name="Chong R.A."/>
        </authorList>
    </citation>
    <scope>NUCLEOTIDE SEQUENCE [LARGE SCALE GENOMIC DNA]</scope>
    <source>
        <strain evidence="6 7">Lps</strain>
    </source>
</reference>
<accession>A0A4D6Y062</accession>
<evidence type="ECO:0000256" key="2">
    <source>
        <dbReference type="ARBA" id="ARBA00022723"/>
    </source>
</evidence>
<dbReference type="SFLD" id="SFLDG01140">
    <property type="entry name" value="C2.B:_Phosphomannomutase_and_P"/>
    <property type="match status" value="1"/>
</dbReference>
<organism evidence="6 7">
    <name type="scientific">Buchnera aphidicola</name>
    <name type="common">Lipaphis pseudobrassicae</name>
    <dbReference type="NCBI Taxonomy" id="1258543"/>
    <lineage>
        <taxon>Bacteria</taxon>
        <taxon>Pseudomonadati</taxon>
        <taxon>Pseudomonadota</taxon>
        <taxon>Gammaproteobacteria</taxon>
        <taxon>Enterobacterales</taxon>
        <taxon>Erwiniaceae</taxon>
        <taxon>Buchnera</taxon>
    </lineage>
</organism>
<dbReference type="EMBL" id="CP034870">
    <property type="protein sequence ID" value="QCI21929.1"/>
    <property type="molecule type" value="Genomic_DNA"/>
</dbReference>
<evidence type="ECO:0000256" key="5">
    <source>
        <dbReference type="ARBA" id="ARBA00034778"/>
    </source>
</evidence>
<comment type="cofactor">
    <cofactor evidence="1">
        <name>Mg(2+)</name>
        <dbReference type="ChEBI" id="CHEBI:18420"/>
    </cofactor>
</comment>
<reference evidence="6 7" key="2">
    <citation type="submission" date="2019-05" db="EMBL/GenBank/DDBJ databases">
        <title>Genome evolution of the obligate endosymbiont Buchnera aphidicola.</title>
        <authorList>
            <person name="Moran N.A."/>
        </authorList>
    </citation>
    <scope>NUCLEOTIDE SEQUENCE [LARGE SCALE GENOMIC DNA]</scope>
    <source>
        <strain evidence="6 7">Lps</strain>
    </source>
</reference>
<dbReference type="GO" id="GO:0016791">
    <property type="term" value="F:phosphatase activity"/>
    <property type="evidence" value="ECO:0007669"/>
    <property type="project" value="UniProtKB-ARBA"/>
</dbReference>
<protein>
    <submittedName>
        <fullName evidence="6">Cof-type HAD-IIB family hydrolase</fullName>
    </submittedName>
</protein>
<gene>
    <name evidence="6" type="ORF">D9V70_00145</name>
</gene>
<sequence>MRRIITVDLDGTLLTSKNKLTEYTKKTIKLLSEKHYFVIASGRHYLDVIQIRDILNIKSFMITSNGAKIYDLDNQLIFSDELSENITFKLCKIVYNDQEIITQLYRNNKWYINNNKIENNFCPSLTSLKYENFSLDNFHFDKISKVFFTSKNLHKLYNLEKKIIELYEKKINIHFSVPGCLEIVSRKTSKGYGLKLIARLLNISLNNCFSFGDGMNDEDMLSISGKSYIMKNADLRLKNILPNAKIIESNDDDGVAKCLYEIFIKK</sequence>
<dbReference type="InterPro" id="IPR006379">
    <property type="entry name" value="HAD-SF_hydro_IIB"/>
</dbReference>
<dbReference type="Pfam" id="PF08282">
    <property type="entry name" value="Hydrolase_3"/>
    <property type="match status" value="1"/>
</dbReference>
<evidence type="ECO:0000256" key="1">
    <source>
        <dbReference type="ARBA" id="ARBA00001946"/>
    </source>
</evidence>
<dbReference type="SUPFAM" id="SSF56784">
    <property type="entry name" value="HAD-like"/>
    <property type="match status" value="1"/>
</dbReference>
<dbReference type="Gene3D" id="3.40.50.1000">
    <property type="entry name" value="HAD superfamily/HAD-like"/>
    <property type="match status" value="1"/>
</dbReference>
<dbReference type="NCBIfam" id="TIGR00099">
    <property type="entry name" value="Cof-subfamily"/>
    <property type="match status" value="1"/>
</dbReference>
<dbReference type="OrthoDB" id="5498330at2"/>
<dbReference type="InterPro" id="IPR023214">
    <property type="entry name" value="HAD_sf"/>
</dbReference>
<dbReference type="RefSeq" id="WP_158355771.1">
    <property type="nucleotide sequence ID" value="NZ_CP034870.1"/>
</dbReference>
<comment type="similarity">
    <text evidence="5">Belongs to the HAD-like hydrolase superfamily. Cof family.</text>
</comment>
<dbReference type="PANTHER" id="PTHR47267">
    <property type="match status" value="1"/>
</dbReference>
<dbReference type="SFLD" id="SFLDS00003">
    <property type="entry name" value="Haloacid_Dehalogenase"/>
    <property type="match status" value="1"/>
</dbReference>
<proteinExistence type="inferred from homology"/>
<dbReference type="PROSITE" id="PS01228">
    <property type="entry name" value="COF_1"/>
    <property type="match status" value="1"/>
</dbReference>
<dbReference type="Gene3D" id="3.30.1240.10">
    <property type="match status" value="1"/>
</dbReference>
<evidence type="ECO:0000256" key="4">
    <source>
        <dbReference type="ARBA" id="ARBA00022842"/>
    </source>
</evidence>
<keyword evidence="4" id="KW-0460">Magnesium</keyword>
<dbReference type="InterPro" id="IPR036412">
    <property type="entry name" value="HAD-like_sf"/>
</dbReference>
<dbReference type="NCBIfam" id="TIGR01484">
    <property type="entry name" value="HAD-SF-IIB"/>
    <property type="match status" value="1"/>
</dbReference>
<keyword evidence="3 6" id="KW-0378">Hydrolase</keyword>
<dbReference type="Proteomes" id="UP000298564">
    <property type="component" value="Chromosome"/>
</dbReference>
<evidence type="ECO:0000313" key="7">
    <source>
        <dbReference type="Proteomes" id="UP000298564"/>
    </source>
</evidence>
<dbReference type="PANTHER" id="PTHR47267:SF4">
    <property type="entry name" value="PYRIDOXAL PHOSPHATE PHOSPHATASE YIGL"/>
    <property type="match status" value="1"/>
</dbReference>
<name>A0A4D6Y062_9GAMM</name>
<evidence type="ECO:0000256" key="3">
    <source>
        <dbReference type="ARBA" id="ARBA00022801"/>
    </source>
</evidence>
<keyword evidence="2" id="KW-0479">Metal-binding</keyword>